<keyword evidence="3" id="KW-1185">Reference proteome</keyword>
<dbReference type="RefSeq" id="WP_100993222.1">
    <property type="nucleotide sequence ID" value="NZ_CP025096.1"/>
</dbReference>
<reference evidence="2 3" key="1">
    <citation type="submission" date="2017-11" db="EMBL/GenBank/DDBJ databases">
        <title>Taxonomic description and genome sequences of Spirosoma HA7 sp. nov., isolated from pollen microhabitat of Corylus avellana.</title>
        <authorList>
            <person name="Ambika Manirajan B."/>
            <person name="Suarez C."/>
            <person name="Ratering S."/>
            <person name="Geissler-Plaum R."/>
            <person name="Cardinale M."/>
            <person name="Sylvia S."/>
        </authorList>
    </citation>
    <scope>NUCLEOTIDE SEQUENCE [LARGE SCALE GENOMIC DNA]</scope>
    <source>
        <strain evidence="2 3">HA7</strain>
    </source>
</reference>
<feature type="domain" description="RES" evidence="1">
    <location>
        <begin position="15"/>
        <end position="142"/>
    </location>
</feature>
<dbReference type="EMBL" id="CP025096">
    <property type="protein sequence ID" value="AUD06686.1"/>
    <property type="molecule type" value="Genomic_DNA"/>
</dbReference>
<name>A0A2K8Z9X7_9BACT</name>
<dbReference type="Proteomes" id="UP000232883">
    <property type="component" value="Chromosome"/>
</dbReference>
<dbReference type="SMART" id="SM00953">
    <property type="entry name" value="RES"/>
    <property type="match status" value="1"/>
</dbReference>
<dbReference type="AlphaFoldDB" id="A0A2K8Z9X7"/>
<dbReference type="InterPro" id="IPR014914">
    <property type="entry name" value="RES_dom"/>
</dbReference>
<dbReference type="Pfam" id="PF08808">
    <property type="entry name" value="RES"/>
    <property type="match status" value="1"/>
</dbReference>
<gene>
    <name evidence="2" type="ORF">CWM47_35475</name>
</gene>
<accession>A0A2K8Z9X7</accession>
<sequence>MDVYRILKEPHWHDPLTVVGAEKAPGRWNPREQGILYTGSSPALTLLEIMVHLPEVAYEALPALRLFTLRLPENALRWINPQALPPGWDQPQALAVTQTFFAEWLEKPTELGLAVPSAVLPISYNYLLHPNHAQFGDIQIIGQVNLRLERRLWKR</sequence>
<protein>
    <submittedName>
        <fullName evidence="2">RES domain-containing protein</fullName>
    </submittedName>
</protein>
<organism evidence="2 3">
    <name type="scientific">Spirosoma pollinicola</name>
    <dbReference type="NCBI Taxonomy" id="2057025"/>
    <lineage>
        <taxon>Bacteria</taxon>
        <taxon>Pseudomonadati</taxon>
        <taxon>Bacteroidota</taxon>
        <taxon>Cytophagia</taxon>
        <taxon>Cytophagales</taxon>
        <taxon>Cytophagaceae</taxon>
        <taxon>Spirosoma</taxon>
    </lineage>
</organism>
<evidence type="ECO:0000259" key="1">
    <source>
        <dbReference type="SMART" id="SM00953"/>
    </source>
</evidence>
<proteinExistence type="predicted"/>
<dbReference type="KEGG" id="spir:CWM47_35475"/>
<evidence type="ECO:0000313" key="2">
    <source>
        <dbReference type="EMBL" id="AUD06686.1"/>
    </source>
</evidence>
<dbReference type="OrthoDB" id="9789501at2"/>
<evidence type="ECO:0000313" key="3">
    <source>
        <dbReference type="Proteomes" id="UP000232883"/>
    </source>
</evidence>